<keyword evidence="1" id="KW-0472">Membrane</keyword>
<sequence>MEKMGKTEVTKIVFHILKSQVQKLNKSRLNDFYRTEADLVFAPTLACWKVCSGFAVTPLLSSIIARQDLLLSRTMLHNTFGCVTWVLLPATGMDLQPQTFCSVSIIPYNHIAVRLFSLDTMILFFFFVHK</sequence>
<proteinExistence type="predicted"/>
<reference evidence="2 3" key="1">
    <citation type="submission" date="2016-10" db="EMBL/GenBank/DDBJ databases">
        <authorList>
            <person name="de Groot N.N."/>
        </authorList>
    </citation>
    <scope>NUCLEOTIDE SEQUENCE [LARGE SCALE GENOMIC DNA]</scope>
    <source>
        <strain evidence="2 3">APO</strain>
    </source>
</reference>
<keyword evidence="1" id="KW-1133">Transmembrane helix</keyword>
<dbReference type="AlphaFoldDB" id="A0A1H3L9M9"/>
<gene>
    <name evidence="2" type="ORF">SAMN05192546_103121</name>
</gene>
<evidence type="ECO:0000256" key="1">
    <source>
        <dbReference type="SAM" id="Phobius"/>
    </source>
</evidence>
<name>A0A1H3L9M9_9FIRM</name>
<keyword evidence="1" id="KW-0812">Transmembrane</keyword>
<evidence type="ECO:0000313" key="2">
    <source>
        <dbReference type="EMBL" id="SDY61020.1"/>
    </source>
</evidence>
<keyword evidence="3" id="KW-1185">Reference proteome</keyword>
<dbReference type="EMBL" id="FNPV01000003">
    <property type="protein sequence ID" value="SDY61020.1"/>
    <property type="molecule type" value="Genomic_DNA"/>
</dbReference>
<dbReference type="Proteomes" id="UP000199230">
    <property type="component" value="Unassembled WGS sequence"/>
</dbReference>
<feature type="transmembrane region" description="Helical" evidence="1">
    <location>
        <begin position="108"/>
        <end position="128"/>
    </location>
</feature>
<evidence type="ECO:0000313" key="3">
    <source>
        <dbReference type="Proteomes" id="UP000199230"/>
    </source>
</evidence>
<organism evidence="2 3">
    <name type="scientific">Tindallia californiensis</name>
    <dbReference type="NCBI Taxonomy" id="159292"/>
    <lineage>
        <taxon>Bacteria</taxon>
        <taxon>Bacillati</taxon>
        <taxon>Bacillota</taxon>
        <taxon>Clostridia</taxon>
        <taxon>Peptostreptococcales</taxon>
        <taxon>Tindalliaceae</taxon>
        <taxon>Tindallia</taxon>
    </lineage>
</organism>
<accession>A0A1H3L9M9</accession>
<protein>
    <submittedName>
        <fullName evidence="2">Uncharacterized protein</fullName>
    </submittedName>
</protein>
<feature type="transmembrane region" description="Helical" evidence="1">
    <location>
        <begin position="70"/>
        <end position="88"/>
    </location>
</feature>